<dbReference type="Pfam" id="PF05199">
    <property type="entry name" value="GMC_oxred_C"/>
    <property type="match status" value="1"/>
</dbReference>
<evidence type="ECO:0000313" key="9">
    <source>
        <dbReference type="Proteomes" id="UP000584642"/>
    </source>
</evidence>
<keyword evidence="5" id="KW-0560">Oxidoreductase</keyword>
<comment type="similarity">
    <text evidence="2">Belongs to the GMC oxidoreductase family.</text>
</comment>
<evidence type="ECO:0000256" key="4">
    <source>
        <dbReference type="ARBA" id="ARBA00022827"/>
    </source>
</evidence>
<dbReference type="PANTHER" id="PTHR42784:SF1">
    <property type="entry name" value="PYRANOSE 2-OXIDASE"/>
    <property type="match status" value="1"/>
</dbReference>
<proteinExistence type="inferred from homology"/>
<dbReference type="RefSeq" id="WP_180285666.1">
    <property type="nucleotide sequence ID" value="NZ_JABFDB010000032.1"/>
</dbReference>
<dbReference type="Proteomes" id="UP000584642">
    <property type="component" value="Unassembled WGS sequence"/>
</dbReference>
<keyword evidence="4" id="KW-0274">FAD</keyword>
<dbReference type="Gene3D" id="3.50.50.60">
    <property type="entry name" value="FAD/NAD(P)-binding domain"/>
    <property type="match status" value="2"/>
</dbReference>
<keyword evidence="3" id="KW-0285">Flavoprotein</keyword>
<dbReference type="EMBL" id="JABFDB010000032">
    <property type="protein sequence ID" value="NYZ23892.1"/>
    <property type="molecule type" value="Genomic_DNA"/>
</dbReference>
<evidence type="ECO:0000259" key="7">
    <source>
        <dbReference type="Pfam" id="PF05199"/>
    </source>
</evidence>
<organism evidence="8 9">
    <name type="scientific">Azospirillum oleiclasticum</name>
    <dbReference type="NCBI Taxonomy" id="2735135"/>
    <lineage>
        <taxon>Bacteria</taxon>
        <taxon>Pseudomonadati</taxon>
        <taxon>Pseudomonadota</taxon>
        <taxon>Alphaproteobacteria</taxon>
        <taxon>Rhodospirillales</taxon>
        <taxon>Azospirillaceae</taxon>
        <taxon>Azospirillum</taxon>
    </lineage>
</organism>
<evidence type="ECO:0000256" key="3">
    <source>
        <dbReference type="ARBA" id="ARBA00022630"/>
    </source>
</evidence>
<accession>A0ABX2TIM7</accession>
<dbReference type="InterPro" id="IPR036188">
    <property type="entry name" value="FAD/NAD-bd_sf"/>
</dbReference>
<protein>
    <submittedName>
        <fullName evidence="8">GMC family oxidoreductase</fullName>
    </submittedName>
</protein>
<dbReference type="InterPro" id="IPR007867">
    <property type="entry name" value="GMC_OxRtase_C"/>
</dbReference>
<dbReference type="Pfam" id="PF01266">
    <property type="entry name" value="DAO"/>
    <property type="match status" value="1"/>
</dbReference>
<name>A0ABX2TIM7_9PROT</name>
<dbReference type="SUPFAM" id="SSF51905">
    <property type="entry name" value="FAD/NAD(P)-binding domain"/>
    <property type="match status" value="1"/>
</dbReference>
<evidence type="ECO:0000256" key="1">
    <source>
        <dbReference type="ARBA" id="ARBA00001974"/>
    </source>
</evidence>
<dbReference type="InterPro" id="IPR006076">
    <property type="entry name" value="FAD-dep_OxRdtase"/>
</dbReference>
<keyword evidence="9" id="KW-1185">Reference proteome</keyword>
<evidence type="ECO:0000256" key="2">
    <source>
        <dbReference type="ARBA" id="ARBA00010790"/>
    </source>
</evidence>
<feature type="domain" description="Glucose-methanol-choline oxidoreductase C-terminal" evidence="7">
    <location>
        <begin position="387"/>
        <end position="511"/>
    </location>
</feature>
<reference evidence="8 9" key="1">
    <citation type="submission" date="2020-05" db="EMBL/GenBank/DDBJ databases">
        <title>Azospirillum oleiclasticum sp. nov, a nitrogen-fixing and heavy crude oil-emulsifying bacterium isolated from the crude oil of Yumen Oilfield.</title>
        <authorList>
            <person name="Wu D."/>
            <person name="Cai M."/>
            <person name="Zhang X."/>
        </authorList>
    </citation>
    <scope>NUCLEOTIDE SEQUENCE [LARGE SCALE GENOMIC DNA]</scope>
    <source>
        <strain evidence="8 9">ROY-1-1-2</strain>
    </source>
</reference>
<comment type="cofactor">
    <cofactor evidence="1">
        <name>FAD</name>
        <dbReference type="ChEBI" id="CHEBI:57692"/>
    </cofactor>
</comment>
<feature type="domain" description="FAD dependent oxidoreductase" evidence="6">
    <location>
        <begin position="19"/>
        <end position="233"/>
    </location>
</feature>
<evidence type="ECO:0000259" key="6">
    <source>
        <dbReference type="Pfam" id="PF01266"/>
    </source>
</evidence>
<sequence>MTDFLDALTDGLPETLDADLCIVGAGAAGITLASQLAGLPLRVLLLEGGGMDLDGATQGLYRGGQRGLRYFDLAACRLRWFGGTTNHWGGYCRPNDPIDYEGRPDLGVPGWPVGDADLRPFIERAAAILGLAPEGWDPAVQLERRKLPAGALVERHSPALVTKVFQISERLRFRALFREALERQENLRVVLHANATAVHLDPDGKRVERLTVRTLGGKSATVRARRFVLACHAIENARLLLASDDVMPDGVGNAHGHVGRHFMDHAQITSGVFLPAKGRFPAIYDFGYMSAIRVNANISLTDAAMREHGVLQYYCRFRPPEDHEGLRAALARLRDGFWKPFDPGLLEDVADVLEDLPSVADAVLSKYNPPKGDARYYVLDHRIEQAPNPDSRIVLSDRRDALGNRVADLNWALNDLDFRTFREGARIVSSELAALGYGRFQLEELTPELIEGQVRGHYHHIGTTRMSAGPKDGVVDADLKVHGLDNLFVAGSSVFPTAGYSGPTMMLIAFAIRLADHLKETAHA</sequence>
<gene>
    <name evidence="8" type="ORF">HND93_29675</name>
</gene>
<dbReference type="PANTHER" id="PTHR42784">
    <property type="entry name" value="PYRANOSE 2-OXIDASE"/>
    <property type="match status" value="1"/>
</dbReference>
<evidence type="ECO:0000313" key="8">
    <source>
        <dbReference type="EMBL" id="NYZ23892.1"/>
    </source>
</evidence>
<comment type="caution">
    <text evidence="8">The sequence shown here is derived from an EMBL/GenBank/DDBJ whole genome shotgun (WGS) entry which is preliminary data.</text>
</comment>
<dbReference type="InterPro" id="IPR051473">
    <property type="entry name" value="P2Ox-like"/>
</dbReference>
<evidence type="ECO:0000256" key="5">
    <source>
        <dbReference type="ARBA" id="ARBA00023002"/>
    </source>
</evidence>